<name>A0A8H3II14_9LECA</name>
<organism evidence="9 10">
    <name type="scientific">Gomphillus americanus</name>
    <dbReference type="NCBI Taxonomy" id="1940652"/>
    <lineage>
        <taxon>Eukaryota</taxon>
        <taxon>Fungi</taxon>
        <taxon>Dikarya</taxon>
        <taxon>Ascomycota</taxon>
        <taxon>Pezizomycotina</taxon>
        <taxon>Lecanoromycetes</taxon>
        <taxon>OSLEUM clade</taxon>
        <taxon>Ostropomycetidae</taxon>
        <taxon>Ostropales</taxon>
        <taxon>Graphidaceae</taxon>
        <taxon>Gomphilloideae</taxon>
        <taxon>Gomphillus</taxon>
    </lineage>
</organism>
<reference evidence="9" key="1">
    <citation type="submission" date="2021-03" db="EMBL/GenBank/DDBJ databases">
        <authorList>
            <person name="Tagirdzhanova G."/>
        </authorList>
    </citation>
    <scope>NUCLEOTIDE SEQUENCE</scope>
</reference>
<dbReference type="Pfam" id="PF02265">
    <property type="entry name" value="S1-P1_nuclease"/>
    <property type="match status" value="1"/>
</dbReference>
<dbReference type="InterPro" id="IPR003154">
    <property type="entry name" value="S1/P1nuclease"/>
</dbReference>
<dbReference type="SUPFAM" id="SSF48537">
    <property type="entry name" value="Phospholipase C/P1 nuclease"/>
    <property type="match status" value="1"/>
</dbReference>
<dbReference type="GO" id="GO:0046872">
    <property type="term" value="F:metal ion binding"/>
    <property type="evidence" value="ECO:0007669"/>
    <property type="project" value="UniProtKB-KW"/>
</dbReference>
<dbReference type="Proteomes" id="UP000664169">
    <property type="component" value="Unassembled WGS sequence"/>
</dbReference>
<dbReference type="AlphaFoldDB" id="A0A8H3II14"/>
<dbReference type="OrthoDB" id="441446at2759"/>
<keyword evidence="3" id="KW-0479">Metal-binding</keyword>
<proteinExistence type="inferred from homology"/>
<feature type="signal peptide" evidence="8">
    <location>
        <begin position="1"/>
        <end position="20"/>
    </location>
</feature>
<comment type="similarity">
    <text evidence="1">Belongs to the nuclease type I family.</text>
</comment>
<dbReference type="CDD" id="cd11010">
    <property type="entry name" value="S1-P1_nuclease"/>
    <property type="match status" value="1"/>
</dbReference>
<evidence type="ECO:0000256" key="7">
    <source>
        <dbReference type="ARBA" id="ARBA00023180"/>
    </source>
</evidence>
<evidence type="ECO:0000256" key="5">
    <source>
        <dbReference type="ARBA" id="ARBA00022801"/>
    </source>
</evidence>
<dbReference type="GO" id="GO:0004519">
    <property type="term" value="F:endonuclease activity"/>
    <property type="evidence" value="ECO:0007669"/>
    <property type="project" value="UniProtKB-KW"/>
</dbReference>
<evidence type="ECO:0000256" key="8">
    <source>
        <dbReference type="SAM" id="SignalP"/>
    </source>
</evidence>
<dbReference type="PANTHER" id="PTHR33146">
    <property type="entry name" value="ENDONUCLEASE 4"/>
    <property type="match status" value="1"/>
</dbReference>
<evidence type="ECO:0000256" key="1">
    <source>
        <dbReference type="ARBA" id="ARBA00009547"/>
    </source>
</evidence>
<evidence type="ECO:0000256" key="4">
    <source>
        <dbReference type="ARBA" id="ARBA00022759"/>
    </source>
</evidence>
<evidence type="ECO:0000256" key="3">
    <source>
        <dbReference type="ARBA" id="ARBA00022723"/>
    </source>
</evidence>
<dbReference type="EMBL" id="CAJPDQ010000030">
    <property type="protein sequence ID" value="CAF9928777.1"/>
    <property type="molecule type" value="Genomic_DNA"/>
</dbReference>
<keyword evidence="6" id="KW-1015">Disulfide bond</keyword>
<dbReference type="GO" id="GO:0003676">
    <property type="term" value="F:nucleic acid binding"/>
    <property type="evidence" value="ECO:0007669"/>
    <property type="project" value="InterPro"/>
</dbReference>
<dbReference type="GO" id="GO:0006308">
    <property type="term" value="P:DNA catabolic process"/>
    <property type="evidence" value="ECO:0007669"/>
    <property type="project" value="InterPro"/>
</dbReference>
<dbReference type="GO" id="GO:0016788">
    <property type="term" value="F:hydrolase activity, acting on ester bonds"/>
    <property type="evidence" value="ECO:0007669"/>
    <property type="project" value="InterPro"/>
</dbReference>
<dbReference type="Gene3D" id="1.10.575.10">
    <property type="entry name" value="P1 Nuclease"/>
    <property type="match status" value="1"/>
</dbReference>
<dbReference type="PANTHER" id="PTHR33146:SF26">
    <property type="entry name" value="ENDONUCLEASE 4"/>
    <property type="match status" value="1"/>
</dbReference>
<accession>A0A8H3II14</accession>
<keyword evidence="7" id="KW-0325">Glycoprotein</keyword>
<keyword evidence="5" id="KW-0378">Hydrolase</keyword>
<keyword evidence="4" id="KW-0255">Endonuclease</keyword>
<gene>
    <name evidence="9" type="ORF">GOMPHAMPRED_005237</name>
</gene>
<keyword evidence="8" id="KW-0732">Signal</keyword>
<evidence type="ECO:0000313" key="9">
    <source>
        <dbReference type="EMBL" id="CAF9928777.1"/>
    </source>
</evidence>
<comment type="caution">
    <text evidence="9">The sequence shown here is derived from an EMBL/GenBank/DDBJ whole genome shotgun (WGS) entry which is preliminary data.</text>
</comment>
<protein>
    <submittedName>
        <fullName evidence="9">Uncharacterized protein</fullName>
    </submittedName>
</protein>
<dbReference type="InterPro" id="IPR008947">
    <property type="entry name" value="PLipase_C/P1_nuclease_dom_sf"/>
</dbReference>
<sequence>MKSSTAVISLLSAAAPLASAWGDLGHQAIAYVAQDFLSSETKSWAQDILSDTSTSYLANYATWADTFKYTSAGSFSKPYHYIDANDNPPSSCSVDYDRDCDGGGCVVAAISNYTGIMQSDSSSTDQNQALKFLIHFFGDIHQPLHDEALEVGGNDIDVKYSGSSTNLHHIWDTNMPEQYAGGYSLSDARAWATELTQSIKSGDYSDQSDDWLDGMDIDDPKDSAMTWASDSNSYVCTSVFSESQSQIEKDMDLAGDYYDQALPVIQVQFAKAGYRLGAWLNLIATGSTS</sequence>
<keyword evidence="2" id="KW-0540">Nuclease</keyword>
<keyword evidence="10" id="KW-1185">Reference proteome</keyword>
<evidence type="ECO:0000313" key="10">
    <source>
        <dbReference type="Proteomes" id="UP000664169"/>
    </source>
</evidence>
<feature type="chain" id="PRO_5033986931" evidence="8">
    <location>
        <begin position="21"/>
        <end position="289"/>
    </location>
</feature>
<evidence type="ECO:0000256" key="2">
    <source>
        <dbReference type="ARBA" id="ARBA00022722"/>
    </source>
</evidence>
<evidence type="ECO:0000256" key="6">
    <source>
        <dbReference type="ARBA" id="ARBA00023157"/>
    </source>
</evidence>